<feature type="signal peptide" evidence="2">
    <location>
        <begin position="1"/>
        <end position="20"/>
    </location>
</feature>
<reference evidence="3 4" key="1">
    <citation type="submission" date="2018-09" db="EMBL/GenBank/DDBJ databases">
        <authorList>
            <person name="Zhu H."/>
        </authorList>
    </citation>
    <scope>NUCLEOTIDE SEQUENCE [LARGE SCALE GENOMIC DNA]</scope>
    <source>
        <strain evidence="3 4">K1S02-6</strain>
    </source>
</reference>
<feature type="region of interest" description="Disordered" evidence="1">
    <location>
        <begin position="28"/>
        <end position="49"/>
    </location>
</feature>
<organism evidence="3 4">
    <name type="scientific">Pseudomonas cavernicola</name>
    <dbReference type="NCBI Taxonomy" id="2320866"/>
    <lineage>
        <taxon>Bacteria</taxon>
        <taxon>Pseudomonadati</taxon>
        <taxon>Pseudomonadota</taxon>
        <taxon>Gammaproteobacteria</taxon>
        <taxon>Pseudomonadales</taxon>
        <taxon>Pseudomonadaceae</taxon>
        <taxon>Pseudomonas</taxon>
    </lineage>
</organism>
<dbReference type="AlphaFoldDB" id="A0A418XJD0"/>
<accession>A0A418XJD0</accession>
<evidence type="ECO:0000313" key="3">
    <source>
        <dbReference type="EMBL" id="RJG12570.1"/>
    </source>
</evidence>
<name>A0A418XJD0_9PSED</name>
<gene>
    <name evidence="3" type="ORF">D3879_04585</name>
</gene>
<dbReference type="EMBL" id="QYUR01000002">
    <property type="protein sequence ID" value="RJG12570.1"/>
    <property type="molecule type" value="Genomic_DNA"/>
</dbReference>
<evidence type="ECO:0000256" key="2">
    <source>
        <dbReference type="SAM" id="SignalP"/>
    </source>
</evidence>
<protein>
    <submittedName>
        <fullName evidence="3">Uncharacterized protein</fullName>
    </submittedName>
</protein>
<keyword evidence="2" id="KW-0732">Signal</keyword>
<evidence type="ECO:0000256" key="1">
    <source>
        <dbReference type="SAM" id="MobiDB-lite"/>
    </source>
</evidence>
<proteinExistence type="predicted"/>
<sequence>MSHSLPRFLLAGFVFTLAVAATAPVDAHPHLRSGDQQPSSLSTRLKTPAPWQYQRDKADSLGEPSRIVEAVFGPALPAKPLAASWQAEASDGR</sequence>
<feature type="compositionally biased region" description="Polar residues" evidence="1">
    <location>
        <begin position="34"/>
        <end position="45"/>
    </location>
</feature>
<dbReference type="RefSeq" id="WP_119952896.1">
    <property type="nucleotide sequence ID" value="NZ_QYUR01000002.1"/>
</dbReference>
<keyword evidence="4" id="KW-1185">Reference proteome</keyword>
<feature type="chain" id="PRO_5019436840" evidence="2">
    <location>
        <begin position="21"/>
        <end position="93"/>
    </location>
</feature>
<comment type="caution">
    <text evidence="3">The sequence shown here is derived from an EMBL/GenBank/DDBJ whole genome shotgun (WGS) entry which is preliminary data.</text>
</comment>
<evidence type="ECO:0000313" key="4">
    <source>
        <dbReference type="Proteomes" id="UP000284021"/>
    </source>
</evidence>
<dbReference type="Proteomes" id="UP000284021">
    <property type="component" value="Unassembled WGS sequence"/>
</dbReference>